<keyword evidence="3" id="KW-1185">Reference proteome</keyword>
<keyword evidence="1" id="KW-0472">Membrane</keyword>
<organism evidence="2 3">
    <name type="scientific">Hypericibacter adhaerens</name>
    <dbReference type="NCBI Taxonomy" id="2602016"/>
    <lineage>
        <taxon>Bacteria</taxon>
        <taxon>Pseudomonadati</taxon>
        <taxon>Pseudomonadota</taxon>
        <taxon>Alphaproteobacteria</taxon>
        <taxon>Rhodospirillales</taxon>
        <taxon>Dongiaceae</taxon>
        <taxon>Hypericibacter</taxon>
    </lineage>
</organism>
<feature type="transmembrane region" description="Helical" evidence="1">
    <location>
        <begin position="140"/>
        <end position="160"/>
    </location>
</feature>
<feature type="transmembrane region" description="Helical" evidence="1">
    <location>
        <begin position="7"/>
        <end position="28"/>
    </location>
</feature>
<sequence>MKDVSIIDVFCEILGGLLVILFVLPWLAADPSTSFVGFYRSLYVGLDANALAAGLVASYLVGLLMDALGLIADEVITPRLGVAEATAAERKTFHKTALEPLLKYRDTQWSYYSLYRNCFIVVALGTVSTLIFWWHSWATWKIVVFLAIAVVAELIFWHAMKTLYGLYNDITRSTS</sequence>
<dbReference type="EMBL" id="CP042582">
    <property type="protein sequence ID" value="QEX20570.1"/>
    <property type="molecule type" value="Genomic_DNA"/>
</dbReference>
<reference evidence="2 3" key="1">
    <citation type="submission" date="2019-08" db="EMBL/GenBank/DDBJ databases">
        <title>Hyperibacter terrae gen. nov., sp. nov. and Hyperibacter viscosus sp. nov., two new members in the family Rhodospirillaceae isolated from the rhizosphere of Hypericum perforatum.</title>
        <authorList>
            <person name="Noviana Z."/>
        </authorList>
    </citation>
    <scope>NUCLEOTIDE SEQUENCE [LARGE SCALE GENOMIC DNA]</scope>
    <source>
        <strain evidence="2 3">R5959</strain>
    </source>
</reference>
<keyword evidence="1" id="KW-0812">Transmembrane</keyword>
<dbReference type="RefSeq" id="WP_151114806.1">
    <property type="nucleotide sequence ID" value="NZ_CP042582.1"/>
</dbReference>
<protein>
    <submittedName>
        <fullName evidence="2">Uncharacterized protein</fullName>
    </submittedName>
</protein>
<dbReference type="Proteomes" id="UP000325797">
    <property type="component" value="Chromosome"/>
</dbReference>
<evidence type="ECO:0000256" key="1">
    <source>
        <dbReference type="SAM" id="Phobius"/>
    </source>
</evidence>
<feature type="transmembrane region" description="Helical" evidence="1">
    <location>
        <begin position="48"/>
        <end position="71"/>
    </location>
</feature>
<keyword evidence="1" id="KW-1133">Transmembrane helix</keyword>
<proteinExistence type="predicted"/>
<dbReference type="KEGG" id="hadh:FRZ61_04870"/>
<evidence type="ECO:0000313" key="3">
    <source>
        <dbReference type="Proteomes" id="UP000325797"/>
    </source>
</evidence>
<gene>
    <name evidence="2" type="ORF">FRZ61_04870</name>
</gene>
<name>A0A5J6MWK6_9PROT</name>
<accession>A0A5J6MWK6</accession>
<feature type="transmembrane region" description="Helical" evidence="1">
    <location>
        <begin position="114"/>
        <end position="134"/>
    </location>
</feature>
<dbReference type="AlphaFoldDB" id="A0A5J6MWK6"/>
<evidence type="ECO:0000313" key="2">
    <source>
        <dbReference type="EMBL" id="QEX20570.1"/>
    </source>
</evidence>